<dbReference type="PANTHER" id="PTHR40942">
    <property type="match status" value="1"/>
</dbReference>
<dbReference type="HAMAP" id="MF_00199">
    <property type="entry name" value="ApaH"/>
    <property type="match status" value="1"/>
</dbReference>
<dbReference type="InterPro" id="IPR029052">
    <property type="entry name" value="Metallo-depent_PP-like"/>
</dbReference>
<dbReference type="PANTHER" id="PTHR40942:SF4">
    <property type="entry name" value="CYTOCHROME C5"/>
    <property type="match status" value="1"/>
</dbReference>
<comment type="similarity">
    <text evidence="2">Belongs to the Ap4A hydrolase family.</text>
</comment>
<comment type="catalytic activity">
    <reaction evidence="8">
        <text>P(1),P(4)-bis(5'-adenosyl) tetraphosphate + H2O = 2 ADP + 2 H(+)</text>
        <dbReference type="Rhea" id="RHEA:24252"/>
        <dbReference type="ChEBI" id="CHEBI:15377"/>
        <dbReference type="ChEBI" id="CHEBI:15378"/>
        <dbReference type="ChEBI" id="CHEBI:58141"/>
        <dbReference type="ChEBI" id="CHEBI:456216"/>
        <dbReference type="EC" id="3.6.1.41"/>
    </reaction>
</comment>
<gene>
    <name evidence="10" type="ORF">MNBD_GAMMA05-1047</name>
</gene>
<dbReference type="GO" id="GO:0008803">
    <property type="term" value="F:bis(5'-nucleosyl)-tetraphosphatase (symmetrical) activity"/>
    <property type="evidence" value="ECO:0007669"/>
    <property type="project" value="UniProtKB-EC"/>
</dbReference>
<accession>A0A3B0WFR5</accession>
<dbReference type="EC" id="3.6.1.41" evidence="3"/>
<evidence type="ECO:0000259" key="9">
    <source>
        <dbReference type="Pfam" id="PF00149"/>
    </source>
</evidence>
<proteinExistence type="inferred from homology"/>
<dbReference type="Pfam" id="PF00149">
    <property type="entry name" value="Metallophos"/>
    <property type="match status" value="1"/>
</dbReference>
<evidence type="ECO:0000313" key="10">
    <source>
        <dbReference type="EMBL" id="VAW51193.1"/>
    </source>
</evidence>
<dbReference type="CDD" id="cd07422">
    <property type="entry name" value="MPP_ApaH"/>
    <property type="match status" value="1"/>
</dbReference>
<dbReference type="Gene3D" id="3.60.21.10">
    <property type="match status" value="1"/>
</dbReference>
<sequence length="293" mass="33533">MATYAIGDVQGCFDELKELLALINFNSDRDQLWFCGDLVNRGPKSLETLRFIKSLEDNAITVLGNHDLHLLATAYDHQKPGKKDTLNSILQADDCNQLMDWLRHQHMMFHDEDKNITLLHAGLHPDWSIKQALQLAGEIEDVLRGTHHLNFYKHMYGDKPFIWDNALTGWQRYRFITNMLTRLRYCDSDGKPALSAKGAPGTQAEYLHPWYETPNRKSKKDTIIFGHWSTLPHAGKSSCNNTYPIDSGCLWGGKLTAMRIDERPFQYIQLQCPGAQKPPAKYLKSTKSKKKST</sequence>
<evidence type="ECO:0000256" key="4">
    <source>
        <dbReference type="ARBA" id="ARBA00022801"/>
    </source>
</evidence>
<evidence type="ECO:0000256" key="1">
    <source>
        <dbReference type="ARBA" id="ARBA00003413"/>
    </source>
</evidence>
<evidence type="ECO:0000256" key="5">
    <source>
        <dbReference type="ARBA" id="ARBA00031248"/>
    </source>
</evidence>
<keyword evidence="4 10" id="KW-0378">Hydrolase</keyword>
<protein>
    <recommendedName>
        <fullName evidence="3">bis(5'-nucleosyl)-tetraphosphatase (symmetrical)</fullName>
        <ecNumber evidence="3">3.6.1.41</ecNumber>
    </recommendedName>
    <alternativeName>
        <fullName evidence="6">Ap4A hydrolase</fullName>
    </alternativeName>
    <alternativeName>
        <fullName evidence="5">Diadenosine 5',5'''-P1,P4-tetraphosphate pyrophosphohydrolase</fullName>
    </alternativeName>
    <alternativeName>
        <fullName evidence="7">Diadenosine tetraphosphatase</fullName>
    </alternativeName>
</protein>
<dbReference type="NCBIfam" id="TIGR00668">
    <property type="entry name" value="apaH"/>
    <property type="match status" value="1"/>
</dbReference>
<evidence type="ECO:0000256" key="8">
    <source>
        <dbReference type="ARBA" id="ARBA00049417"/>
    </source>
</evidence>
<evidence type="ECO:0000256" key="7">
    <source>
        <dbReference type="ARBA" id="ARBA00033210"/>
    </source>
</evidence>
<organism evidence="10">
    <name type="scientific">hydrothermal vent metagenome</name>
    <dbReference type="NCBI Taxonomy" id="652676"/>
    <lineage>
        <taxon>unclassified sequences</taxon>
        <taxon>metagenomes</taxon>
        <taxon>ecological metagenomes</taxon>
    </lineage>
</organism>
<comment type="function">
    <text evidence="1">Hydrolyzes diadenosine 5',5'''-P1,P4-tetraphosphate to yield ADP.</text>
</comment>
<dbReference type="PIRSF" id="PIRSF000903">
    <property type="entry name" value="B5n-ttraPtase_sm"/>
    <property type="match status" value="1"/>
</dbReference>
<dbReference type="NCBIfam" id="NF001204">
    <property type="entry name" value="PRK00166.1"/>
    <property type="match status" value="1"/>
</dbReference>
<dbReference type="AlphaFoldDB" id="A0A3B0WFR5"/>
<dbReference type="InterPro" id="IPR004617">
    <property type="entry name" value="ApaH"/>
</dbReference>
<reference evidence="10" key="1">
    <citation type="submission" date="2018-06" db="EMBL/GenBank/DDBJ databases">
        <authorList>
            <person name="Zhirakovskaya E."/>
        </authorList>
    </citation>
    <scope>NUCLEOTIDE SEQUENCE</scope>
</reference>
<evidence type="ECO:0000256" key="6">
    <source>
        <dbReference type="ARBA" id="ARBA00032248"/>
    </source>
</evidence>
<dbReference type="InterPro" id="IPR004843">
    <property type="entry name" value="Calcineurin-like_PHP"/>
</dbReference>
<dbReference type="SUPFAM" id="SSF56300">
    <property type="entry name" value="Metallo-dependent phosphatases"/>
    <property type="match status" value="1"/>
</dbReference>
<evidence type="ECO:0000256" key="3">
    <source>
        <dbReference type="ARBA" id="ARBA00012506"/>
    </source>
</evidence>
<evidence type="ECO:0000256" key="2">
    <source>
        <dbReference type="ARBA" id="ARBA00005419"/>
    </source>
</evidence>
<dbReference type="EMBL" id="UOFE01000013">
    <property type="protein sequence ID" value="VAW51193.1"/>
    <property type="molecule type" value="Genomic_DNA"/>
</dbReference>
<feature type="domain" description="Calcineurin-like phosphoesterase" evidence="9">
    <location>
        <begin position="4"/>
        <end position="132"/>
    </location>
</feature>
<name>A0A3B0WFR5_9ZZZZ</name>